<dbReference type="RefSeq" id="WP_376805304.1">
    <property type="nucleotide sequence ID" value="NZ_JBHTAC010000003.1"/>
</dbReference>
<evidence type="ECO:0000313" key="3">
    <source>
        <dbReference type="Proteomes" id="UP001596392"/>
    </source>
</evidence>
<evidence type="ECO:0000313" key="2">
    <source>
        <dbReference type="EMBL" id="MFC7241871.1"/>
    </source>
</evidence>
<keyword evidence="1" id="KW-1133">Transmembrane helix</keyword>
<reference evidence="3" key="1">
    <citation type="journal article" date="2019" name="Int. J. Syst. Evol. Microbiol.">
        <title>The Global Catalogue of Microorganisms (GCM) 10K type strain sequencing project: providing services to taxonomists for standard genome sequencing and annotation.</title>
        <authorList>
            <consortium name="The Broad Institute Genomics Platform"/>
            <consortium name="The Broad Institute Genome Sequencing Center for Infectious Disease"/>
            <person name="Wu L."/>
            <person name="Ma J."/>
        </authorList>
    </citation>
    <scope>NUCLEOTIDE SEQUENCE [LARGE SCALE GENOMIC DNA]</scope>
    <source>
        <strain evidence="3">CGMCC 1.9106</strain>
    </source>
</reference>
<keyword evidence="1" id="KW-0472">Membrane</keyword>
<dbReference type="Proteomes" id="UP001596392">
    <property type="component" value="Unassembled WGS sequence"/>
</dbReference>
<evidence type="ECO:0000256" key="1">
    <source>
        <dbReference type="SAM" id="Phobius"/>
    </source>
</evidence>
<name>A0ABW2GQM7_9ACTN</name>
<gene>
    <name evidence="2" type="ORF">ACFQO7_05195</name>
</gene>
<sequence>MPAYEPIMDTRRPWSPTRLGRAFVILYLVLCVGLALFTLARGLWLDAYATPARATVVDVATNRGLFITVELPDSEYRRVQLWTSRGEVPFVHSTMLVEYAPDHPGLVREAGTFAPLGIFYFAACSLPVCLLALFLIRRHLRSYE</sequence>
<feature type="transmembrane region" description="Helical" evidence="1">
    <location>
        <begin position="113"/>
        <end position="136"/>
    </location>
</feature>
<protein>
    <recommendedName>
        <fullName evidence="4">DUF3592 domain-containing protein</fullName>
    </recommendedName>
</protein>
<comment type="caution">
    <text evidence="2">The sequence shown here is derived from an EMBL/GenBank/DDBJ whole genome shotgun (WGS) entry which is preliminary data.</text>
</comment>
<feature type="transmembrane region" description="Helical" evidence="1">
    <location>
        <begin position="21"/>
        <end position="44"/>
    </location>
</feature>
<evidence type="ECO:0008006" key="4">
    <source>
        <dbReference type="Google" id="ProtNLM"/>
    </source>
</evidence>
<accession>A0ABW2GQM7</accession>
<organism evidence="2 3">
    <name type="scientific">Catellatospora aurea</name>
    <dbReference type="NCBI Taxonomy" id="1337874"/>
    <lineage>
        <taxon>Bacteria</taxon>
        <taxon>Bacillati</taxon>
        <taxon>Actinomycetota</taxon>
        <taxon>Actinomycetes</taxon>
        <taxon>Micromonosporales</taxon>
        <taxon>Micromonosporaceae</taxon>
        <taxon>Catellatospora</taxon>
    </lineage>
</organism>
<dbReference type="EMBL" id="JBHTAC010000003">
    <property type="protein sequence ID" value="MFC7241871.1"/>
    <property type="molecule type" value="Genomic_DNA"/>
</dbReference>
<proteinExistence type="predicted"/>
<keyword evidence="3" id="KW-1185">Reference proteome</keyword>
<keyword evidence="1" id="KW-0812">Transmembrane</keyword>